<sequence>MFAQESLIDKAWLSSSQRQLGETKTGFIQRTRALKCS</sequence>
<comment type="caution">
    <text evidence="1">The sequence shown here is derived from an EMBL/GenBank/DDBJ whole genome shotgun (WGS) entry which is preliminary data.</text>
</comment>
<dbReference type="Proteomes" id="UP000011134">
    <property type="component" value="Unassembled WGS sequence"/>
</dbReference>
<dbReference type="AlphaFoldDB" id="L8J912"/>
<reference evidence="1 2" key="1">
    <citation type="submission" date="2012-12" db="EMBL/GenBank/DDBJ databases">
        <title>Genome Assembly of Photobacterium sp. AK15.</title>
        <authorList>
            <person name="Khatri I."/>
            <person name="Vaidya B."/>
            <person name="Srinivas T.N.R."/>
            <person name="Subramanian S."/>
            <person name="Pinnaka A."/>
        </authorList>
    </citation>
    <scope>NUCLEOTIDE SEQUENCE [LARGE SCALE GENOMIC DNA]</scope>
    <source>
        <strain evidence="1 2">AK15</strain>
    </source>
</reference>
<accession>L8J912</accession>
<name>L8J912_9GAMM</name>
<dbReference type="PATRIC" id="fig|1056511.3.peg.2903"/>
<evidence type="ECO:0000313" key="1">
    <source>
        <dbReference type="EMBL" id="ELR65256.1"/>
    </source>
</evidence>
<evidence type="ECO:0000313" key="2">
    <source>
        <dbReference type="Proteomes" id="UP000011134"/>
    </source>
</evidence>
<proteinExistence type="predicted"/>
<keyword evidence="2" id="KW-1185">Reference proteome</keyword>
<dbReference type="EMBL" id="AMZO01000020">
    <property type="protein sequence ID" value="ELR65256.1"/>
    <property type="molecule type" value="Genomic_DNA"/>
</dbReference>
<gene>
    <name evidence="1" type="ORF">C942_01828</name>
</gene>
<organism evidence="1 2">
    <name type="scientific">Photobacterium marinum</name>
    <dbReference type="NCBI Taxonomy" id="1056511"/>
    <lineage>
        <taxon>Bacteria</taxon>
        <taxon>Pseudomonadati</taxon>
        <taxon>Pseudomonadota</taxon>
        <taxon>Gammaproteobacteria</taxon>
        <taxon>Vibrionales</taxon>
        <taxon>Vibrionaceae</taxon>
        <taxon>Photobacterium</taxon>
    </lineage>
</organism>
<protein>
    <submittedName>
        <fullName evidence="1">Uncharacterized protein</fullName>
    </submittedName>
</protein>